<name>A0A077NF13_XENBV</name>
<dbReference type="HOGENOM" id="CLU_2072234_0_0_6"/>
<reference evidence="1" key="1">
    <citation type="submission" date="2013-07" db="EMBL/GenBank/DDBJ databases">
        <title>Sub-species coevolution in mutualistic symbiosis.</title>
        <authorList>
            <person name="Murfin K."/>
            <person name="Klassen J."/>
            <person name="Lee M."/>
            <person name="Forst S."/>
            <person name="Stock P."/>
            <person name="Goodrich-Blair H."/>
        </authorList>
    </citation>
    <scope>NUCLEOTIDE SEQUENCE [LARGE SCALE GENOMIC DNA]</scope>
    <source>
        <strain evidence="1">Puntauvense</strain>
    </source>
</reference>
<dbReference type="AlphaFoldDB" id="A0A077NF13"/>
<protein>
    <submittedName>
        <fullName evidence="1">Uncharacterized protein</fullName>
    </submittedName>
</protein>
<organism evidence="1">
    <name type="scientific">Xenorhabdus bovienii str. puntauvense</name>
    <dbReference type="NCBI Taxonomy" id="1398201"/>
    <lineage>
        <taxon>Bacteria</taxon>
        <taxon>Pseudomonadati</taxon>
        <taxon>Pseudomonadota</taxon>
        <taxon>Gammaproteobacteria</taxon>
        <taxon>Enterobacterales</taxon>
        <taxon>Morganellaceae</taxon>
        <taxon>Xenorhabdus</taxon>
    </lineage>
</organism>
<evidence type="ECO:0000313" key="1">
    <source>
        <dbReference type="EMBL" id="CDG96440.1"/>
    </source>
</evidence>
<accession>A0A077NF13</accession>
<gene>
    <name evidence="1" type="ORF">XBP1_2080023</name>
</gene>
<dbReference type="Proteomes" id="UP000028511">
    <property type="component" value="Unassembled WGS sequence"/>
</dbReference>
<dbReference type="RefSeq" id="WP_038203085.1">
    <property type="nucleotide sequence ID" value="NZ_CAWLWN010000185.1"/>
</dbReference>
<sequence length="118" mass="13317">MEKTPSQWIFSAGSPYCLQVSVMSLTEPARVQLYWRAVRKKECRLYLSTDRECQPLSDGDFTVFRLTETQWQAVVDGKVSMAPEQWVPLPFTLSELAVHPEFATFTVLGTPEAAVCGK</sequence>
<dbReference type="EMBL" id="CBSW010000122">
    <property type="protein sequence ID" value="CDG96440.1"/>
    <property type="molecule type" value="Genomic_DNA"/>
</dbReference>
<proteinExistence type="predicted"/>
<comment type="caution">
    <text evidence="1">The sequence shown here is derived from an EMBL/GenBank/DDBJ whole genome shotgun (WGS) entry which is preliminary data.</text>
</comment>